<feature type="region of interest" description="Disordered" evidence="1">
    <location>
        <begin position="1"/>
        <end position="41"/>
    </location>
</feature>
<protein>
    <submittedName>
        <fullName evidence="2">Uncharacterized protein</fullName>
    </submittedName>
</protein>
<dbReference type="AlphaFoldDB" id="A0A517MKS2"/>
<keyword evidence="3" id="KW-1185">Reference proteome</keyword>
<reference evidence="2 3" key="1">
    <citation type="submission" date="2019-02" db="EMBL/GenBank/DDBJ databases">
        <title>Deep-cultivation of Planctomycetes and their phenomic and genomic characterization uncovers novel biology.</title>
        <authorList>
            <person name="Wiegand S."/>
            <person name="Jogler M."/>
            <person name="Boedeker C."/>
            <person name="Pinto D."/>
            <person name="Vollmers J."/>
            <person name="Rivas-Marin E."/>
            <person name="Kohn T."/>
            <person name="Peeters S.H."/>
            <person name="Heuer A."/>
            <person name="Rast P."/>
            <person name="Oberbeckmann S."/>
            <person name="Bunk B."/>
            <person name="Jeske O."/>
            <person name="Meyerdierks A."/>
            <person name="Storesund J.E."/>
            <person name="Kallscheuer N."/>
            <person name="Luecker S."/>
            <person name="Lage O.M."/>
            <person name="Pohl T."/>
            <person name="Merkel B.J."/>
            <person name="Hornburger P."/>
            <person name="Mueller R.-W."/>
            <person name="Bruemmer F."/>
            <person name="Labrenz M."/>
            <person name="Spormann A.M."/>
            <person name="Op den Camp H."/>
            <person name="Overmann J."/>
            <person name="Amann R."/>
            <person name="Jetten M.S.M."/>
            <person name="Mascher T."/>
            <person name="Medema M.H."/>
            <person name="Devos D.P."/>
            <person name="Kaster A.-K."/>
            <person name="Ovreas L."/>
            <person name="Rohde M."/>
            <person name="Galperin M.Y."/>
            <person name="Jogler C."/>
        </authorList>
    </citation>
    <scope>NUCLEOTIDE SEQUENCE [LARGE SCALE GENOMIC DNA]</scope>
    <source>
        <strain evidence="2 3">FF011L</strain>
    </source>
</reference>
<sequence>MFKNLFRDRASRRSVKRSPANVARAHSHPNSGAEESLPAEHPLGPLPTAIMAFFNDPAAAIVTMPALMLFPEGQRALVTHVHNGRLQEPIEGIWHAVGDVTNEQRLALLDLVLETTQRLDRSSQIELMSVVDDVADSAGDLAWQEQAWRGLLRAKLSKPSRRAHSRIRNIKDAIRELVELISISAIVGERNSLAEVRFQRGWNRLGSLCPAGALPAEVLAWGDLEEVLHKLTSLAKEQRQQIFVACLTALHMEKQLDATQASVARYIANQLGQPPFQGLPNC</sequence>
<dbReference type="KEGG" id="rml:FF011L_42790"/>
<evidence type="ECO:0000313" key="3">
    <source>
        <dbReference type="Proteomes" id="UP000320672"/>
    </source>
</evidence>
<organism evidence="2 3">
    <name type="scientific">Roseimaritima multifibrata</name>
    <dbReference type="NCBI Taxonomy" id="1930274"/>
    <lineage>
        <taxon>Bacteria</taxon>
        <taxon>Pseudomonadati</taxon>
        <taxon>Planctomycetota</taxon>
        <taxon>Planctomycetia</taxon>
        <taxon>Pirellulales</taxon>
        <taxon>Pirellulaceae</taxon>
        <taxon>Roseimaritima</taxon>
    </lineage>
</organism>
<evidence type="ECO:0000313" key="2">
    <source>
        <dbReference type="EMBL" id="QDS95483.1"/>
    </source>
</evidence>
<feature type="compositionally biased region" description="Basic and acidic residues" evidence="1">
    <location>
        <begin position="1"/>
        <end position="11"/>
    </location>
</feature>
<evidence type="ECO:0000256" key="1">
    <source>
        <dbReference type="SAM" id="MobiDB-lite"/>
    </source>
</evidence>
<dbReference type="OrthoDB" id="15218at2"/>
<dbReference type="Proteomes" id="UP000320672">
    <property type="component" value="Chromosome"/>
</dbReference>
<name>A0A517MKS2_9BACT</name>
<proteinExistence type="predicted"/>
<dbReference type="EMBL" id="CP036262">
    <property type="protein sequence ID" value="QDS95483.1"/>
    <property type="molecule type" value="Genomic_DNA"/>
</dbReference>
<dbReference type="RefSeq" id="WP_145353646.1">
    <property type="nucleotide sequence ID" value="NZ_CP036262.1"/>
</dbReference>
<accession>A0A517MKS2</accession>
<gene>
    <name evidence="2" type="ORF">FF011L_42790</name>
</gene>